<feature type="domain" description="RRM" evidence="2">
    <location>
        <begin position="19"/>
        <end position="80"/>
    </location>
</feature>
<dbReference type="STRING" id="93759.A0A1R3KSX8"/>
<comment type="caution">
    <text evidence="3">The sequence shown here is derived from an EMBL/GenBank/DDBJ whole genome shotgun (WGS) entry which is preliminary data.</text>
</comment>
<dbReference type="PROSITE" id="PS50102">
    <property type="entry name" value="RRM"/>
    <property type="match status" value="1"/>
</dbReference>
<dbReference type="SUPFAM" id="SSF54928">
    <property type="entry name" value="RNA-binding domain, RBD"/>
    <property type="match status" value="1"/>
</dbReference>
<dbReference type="Pfam" id="PF00076">
    <property type="entry name" value="RRM_1"/>
    <property type="match status" value="1"/>
</dbReference>
<sequence>MKSSQKLEWRPRNGCSNDWSEFGLVVDAYILTKRGGGGSDNGHKFAFVRYKKEDEAKKAIERGNGLLIDNCPIVVKRAFQQRKNNAKTIRQYGRRVMSEGPMKGTSPILEGISHSQLGATRATIKDKEELVTYKSVLLKGIGNEEATYEAIGNPWGSPITIAEITLRRKNLVVAWLKFEVDNKRFIPSVVEGLVNGVKFKTDFGLELANGPDVDLVAEHVEQELISCCNMEYKGIREEGEGEGGEKIDF</sequence>
<evidence type="ECO:0000259" key="2">
    <source>
        <dbReference type="PROSITE" id="PS50102"/>
    </source>
</evidence>
<dbReference type="AlphaFoldDB" id="A0A1R3KSX8"/>
<dbReference type="InterPro" id="IPR035979">
    <property type="entry name" value="RBD_domain_sf"/>
</dbReference>
<evidence type="ECO:0000313" key="4">
    <source>
        <dbReference type="Proteomes" id="UP000187203"/>
    </source>
</evidence>
<reference evidence="4" key="1">
    <citation type="submission" date="2013-09" db="EMBL/GenBank/DDBJ databases">
        <title>Corchorus olitorius genome sequencing.</title>
        <authorList>
            <person name="Alam M."/>
            <person name="Haque M.S."/>
            <person name="Islam M.S."/>
            <person name="Emdad E.M."/>
            <person name="Islam M.M."/>
            <person name="Ahmed B."/>
            <person name="Halim A."/>
            <person name="Hossen Q.M.M."/>
            <person name="Hossain M.Z."/>
            <person name="Ahmed R."/>
            <person name="Khan M.M."/>
            <person name="Islam R."/>
            <person name="Rashid M.M."/>
            <person name="Khan S.A."/>
            <person name="Rahman M.S."/>
            <person name="Alam M."/>
            <person name="Yahiya A.S."/>
            <person name="Khan M.S."/>
            <person name="Azam M.S."/>
            <person name="Haque T."/>
            <person name="Lashkar M.Z.H."/>
            <person name="Akhand A.I."/>
            <person name="Morshed G."/>
            <person name="Roy S."/>
            <person name="Uddin K.S."/>
            <person name="Rabeya T."/>
            <person name="Hossain A.S."/>
            <person name="Chowdhury A."/>
            <person name="Snigdha A.R."/>
            <person name="Mortoza M.S."/>
            <person name="Matin S.A."/>
            <person name="Hoque S.M.E."/>
            <person name="Islam M.K."/>
            <person name="Roy D.K."/>
            <person name="Haider R."/>
            <person name="Moosa M.M."/>
            <person name="Elias S.M."/>
            <person name="Hasan A.M."/>
            <person name="Jahan S."/>
            <person name="Shafiuddin M."/>
            <person name="Mahmood N."/>
            <person name="Shommy N.S."/>
        </authorList>
    </citation>
    <scope>NUCLEOTIDE SEQUENCE [LARGE SCALE GENOMIC DNA]</scope>
    <source>
        <strain evidence="4">cv. O-4</strain>
    </source>
</reference>
<keyword evidence="4" id="KW-1185">Reference proteome</keyword>
<protein>
    <recommendedName>
        <fullName evidence="2">RRM domain-containing protein</fullName>
    </recommendedName>
</protein>
<dbReference type="Gene3D" id="3.30.70.330">
    <property type="match status" value="1"/>
</dbReference>
<dbReference type="OrthoDB" id="21467at2759"/>
<evidence type="ECO:0000313" key="3">
    <source>
        <dbReference type="EMBL" id="OMP10180.1"/>
    </source>
</evidence>
<name>A0A1R3KSX8_9ROSI</name>
<dbReference type="InterPro" id="IPR000504">
    <property type="entry name" value="RRM_dom"/>
</dbReference>
<dbReference type="InterPro" id="IPR012677">
    <property type="entry name" value="Nucleotide-bd_a/b_plait_sf"/>
</dbReference>
<dbReference type="EMBL" id="AWUE01011993">
    <property type="protein sequence ID" value="OMP10180.1"/>
    <property type="molecule type" value="Genomic_DNA"/>
</dbReference>
<accession>A0A1R3KSX8</accession>
<dbReference type="CDD" id="cd00590">
    <property type="entry name" value="RRM_SF"/>
    <property type="match status" value="1"/>
</dbReference>
<dbReference type="Proteomes" id="UP000187203">
    <property type="component" value="Unassembled WGS sequence"/>
</dbReference>
<organism evidence="3 4">
    <name type="scientific">Corchorus olitorius</name>
    <dbReference type="NCBI Taxonomy" id="93759"/>
    <lineage>
        <taxon>Eukaryota</taxon>
        <taxon>Viridiplantae</taxon>
        <taxon>Streptophyta</taxon>
        <taxon>Embryophyta</taxon>
        <taxon>Tracheophyta</taxon>
        <taxon>Spermatophyta</taxon>
        <taxon>Magnoliopsida</taxon>
        <taxon>eudicotyledons</taxon>
        <taxon>Gunneridae</taxon>
        <taxon>Pentapetalae</taxon>
        <taxon>rosids</taxon>
        <taxon>malvids</taxon>
        <taxon>Malvales</taxon>
        <taxon>Malvaceae</taxon>
        <taxon>Grewioideae</taxon>
        <taxon>Apeibeae</taxon>
        <taxon>Corchorus</taxon>
    </lineage>
</organism>
<keyword evidence="1" id="KW-0694">RNA-binding</keyword>
<proteinExistence type="predicted"/>
<dbReference type="GO" id="GO:0003723">
    <property type="term" value="F:RNA binding"/>
    <property type="evidence" value="ECO:0007669"/>
    <property type="project" value="UniProtKB-UniRule"/>
</dbReference>
<gene>
    <name evidence="3" type="ORF">COLO4_04746</name>
</gene>
<evidence type="ECO:0000256" key="1">
    <source>
        <dbReference type="PROSITE-ProRule" id="PRU00176"/>
    </source>
</evidence>